<dbReference type="GO" id="GO:0030170">
    <property type="term" value="F:pyridoxal phosphate binding"/>
    <property type="evidence" value="ECO:0007669"/>
    <property type="project" value="InterPro"/>
</dbReference>
<feature type="binding site" evidence="4">
    <location>
        <position position="271"/>
    </location>
    <ligand>
        <name>N(2)-acetyl-L-ornithine</name>
        <dbReference type="ChEBI" id="CHEBI:57805"/>
    </ligand>
</feature>
<comment type="cofactor">
    <cofactor evidence="4">
        <name>pyridoxal 5'-phosphate</name>
        <dbReference type="ChEBI" id="CHEBI:597326"/>
    </cofactor>
    <text evidence="4">Binds 1 pyridoxal phosphate per subunit.</text>
</comment>
<dbReference type="InterPro" id="IPR015421">
    <property type="entry name" value="PyrdxlP-dep_Trfase_major"/>
</dbReference>
<keyword evidence="1 4" id="KW-0032">Aminotransferase</keyword>
<feature type="binding site" evidence="4">
    <location>
        <begin position="96"/>
        <end position="97"/>
    </location>
    <ligand>
        <name>pyridoxal 5'-phosphate</name>
        <dbReference type="ChEBI" id="CHEBI:597326"/>
    </ligand>
</feature>
<dbReference type="InterPro" id="IPR005814">
    <property type="entry name" value="Aminotrans_3"/>
</dbReference>
<evidence type="ECO:0000313" key="6">
    <source>
        <dbReference type="Proteomes" id="UP000463975"/>
    </source>
</evidence>
<comment type="catalytic activity">
    <reaction evidence="4">
        <text>N(2)-acetyl-L-ornithine + 2-oxoglutarate = N-acetyl-L-glutamate 5-semialdehyde + L-glutamate</text>
        <dbReference type="Rhea" id="RHEA:18049"/>
        <dbReference type="ChEBI" id="CHEBI:16810"/>
        <dbReference type="ChEBI" id="CHEBI:29123"/>
        <dbReference type="ChEBI" id="CHEBI:29985"/>
        <dbReference type="ChEBI" id="CHEBI:57805"/>
        <dbReference type="EC" id="2.6.1.11"/>
    </reaction>
</comment>
<dbReference type="HAMAP" id="MF_01107">
    <property type="entry name" value="ArgD_aminotrans_3"/>
    <property type="match status" value="1"/>
</dbReference>
<sequence>MISSIMPNYKRFDLAFTHGEGPWLIGTDKRRYLDFAAGIAVSSLGHNHPLLVKAIAEQAAKVMHVSNLYRTPQAEALADLLVQNSFADSVLFCNSGAEANEALVKIIRRTQYMKGHPEKNRIICFNGAFHGRTLAMISATGNPAYLEGFGPRVEGFDHVDFNDLNAVRTAITPETAGILIEPIQGESGIKAADPEFLRGLRDLCDEHGIFLAIDEVQTGMGRTGFLFAHEVSGIKPDIISVAKGIGGGFPLGAVLARAELAQYLTPGTHGTTYGGNPLACAAGLVVVGEILRPGFLEQVRKVSESFGAMLESLAKDYPEIFIDIRGRGLMRGLKCRIPSSDVITAAMDEGLLAVGAGDNVLRLVPPLIVSEADCQEAITRLRRACKTLSHTLSQHKEKTA</sequence>
<dbReference type="Gene3D" id="3.90.1150.10">
    <property type="entry name" value="Aspartate Aminotransferase, domain 1"/>
    <property type="match status" value="1"/>
</dbReference>
<feature type="modified residue" description="N6-(pyridoxal phosphate)lysine" evidence="4">
    <location>
        <position position="243"/>
    </location>
</feature>
<dbReference type="EC" id="2.6.1.11" evidence="4"/>
<dbReference type="NCBIfam" id="TIGR00707">
    <property type="entry name" value="argD"/>
    <property type="match status" value="1"/>
</dbReference>
<keyword evidence="3 4" id="KW-0663">Pyridoxal phosphate</keyword>
<dbReference type="GO" id="GO:0003992">
    <property type="term" value="F:N2-acetyl-L-ornithine:2-oxoglutarate 5-aminotransferase activity"/>
    <property type="evidence" value="ECO:0007669"/>
    <property type="project" value="UniProtKB-UniRule"/>
</dbReference>
<feature type="binding site" evidence="4">
    <location>
        <begin position="214"/>
        <end position="217"/>
    </location>
    <ligand>
        <name>pyridoxal 5'-phosphate</name>
        <dbReference type="ChEBI" id="CHEBI:597326"/>
    </ligand>
</feature>
<dbReference type="PROSITE" id="PS00600">
    <property type="entry name" value="AA_TRANSFER_CLASS_3"/>
    <property type="match status" value="1"/>
</dbReference>
<accession>A0A6P1NBQ8</accession>
<keyword evidence="4" id="KW-0963">Cytoplasm</keyword>
<comment type="miscellaneous">
    <text evidence="4">May also have succinyldiaminopimelate aminotransferase activity, thus carrying out the corresponding step in lysine biosynthesis.</text>
</comment>
<evidence type="ECO:0000256" key="2">
    <source>
        <dbReference type="ARBA" id="ARBA00022679"/>
    </source>
</evidence>
<keyword evidence="4" id="KW-0055">Arginine biosynthesis</keyword>
<feature type="binding site" evidence="4">
    <location>
        <position position="132"/>
    </location>
    <ligand>
        <name>N(2)-acetyl-L-ornithine</name>
        <dbReference type="ChEBI" id="CHEBI:57805"/>
    </ligand>
</feature>
<organism evidence="5 6">
    <name type="scientific">Aristophania vespae</name>
    <dbReference type="NCBI Taxonomy" id="2697033"/>
    <lineage>
        <taxon>Bacteria</taxon>
        <taxon>Pseudomonadati</taxon>
        <taxon>Pseudomonadota</taxon>
        <taxon>Alphaproteobacteria</taxon>
        <taxon>Acetobacterales</taxon>
        <taxon>Acetobacteraceae</taxon>
        <taxon>Aristophania</taxon>
    </lineage>
</organism>
<proteinExistence type="inferred from homology"/>
<dbReference type="EMBL" id="CP047652">
    <property type="protein sequence ID" value="QHI94968.1"/>
    <property type="molecule type" value="Genomic_DNA"/>
</dbReference>
<dbReference type="Pfam" id="PF00202">
    <property type="entry name" value="Aminotran_3"/>
    <property type="match status" value="1"/>
</dbReference>
<evidence type="ECO:0000313" key="5">
    <source>
        <dbReference type="EMBL" id="QHI94968.1"/>
    </source>
</evidence>
<dbReference type="GO" id="GO:0005737">
    <property type="term" value="C:cytoplasm"/>
    <property type="evidence" value="ECO:0007669"/>
    <property type="project" value="UniProtKB-SubCell"/>
</dbReference>
<dbReference type="GO" id="GO:0006526">
    <property type="term" value="P:L-arginine biosynthetic process"/>
    <property type="evidence" value="ECO:0007669"/>
    <property type="project" value="UniProtKB-UniRule"/>
</dbReference>
<keyword evidence="4" id="KW-0028">Amino-acid biosynthesis</keyword>
<dbReference type="AlphaFoldDB" id="A0A6P1NBQ8"/>
<feature type="binding site" evidence="4">
    <location>
        <position position="272"/>
    </location>
    <ligand>
        <name>pyridoxal 5'-phosphate</name>
        <dbReference type="ChEBI" id="CHEBI:597326"/>
    </ligand>
</feature>
<dbReference type="CDD" id="cd00610">
    <property type="entry name" value="OAT_like"/>
    <property type="match status" value="1"/>
</dbReference>
<dbReference type="UniPathway" id="UPA00068">
    <property type="reaction ID" value="UER00109"/>
</dbReference>
<dbReference type="InterPro" id="IPR050103">
    <property type="entry name" value="Class-III_PLP-dep_AT"/>
</dbReference>
<evidence type="ECO:0000256" key="3">
    <source>
        <dbReference type="ARBA" id="ARBA00022898"/>
    </source>
</evidence>
<dbReference type="InterPro" id="IPR015422">
    <property type="entry name" value="PyrdxlP-dep_Trfase_small"/>
</dbReference>
<feature type="binding site" evidence="4">
    <location>
        <position position="129"/>
    </location>
    <ligand>
        <name>pyridoxal 5'-phosphate</name>
        <dbReference type="ChEBI" id="CHEBI:597326"/>
    </ligand>
</feature>
<dbReference type="PANTHER" id="PTHR11986">
    <property type="entry name" value="AMINOTRANSFERASE CLASS III"/>
    <property type="match status" value="1"/>
</dbReference>
<dbReference type="InterPro" id="IPR015424">
    <property type="entry name" value="PyrdxlP-dep_Trfase"/>
</dbReference>
<dbReference type="PANTHER" id="PTHR11986:SF113">
    <property type="entry name" value="SUCCINYLORNITHINE TRANSAMINASE"/>
    <property type="match status" value="1"/>
</dbReference>
<dbReference type="RefSeq" id="WP_160618046.1">
    <property type="nucleotide sequence ID" value="NZ_CP047652.1"/>
</dbReference>
<name>A0A6P1NBQ8_9PROT</name>
<comment type="pathway">
    <text evidence="4">Amino-acid biosynthesis; L-arginine biosynthesis; N(2)-acetyl-L-ornithine from L-glutamate: step 4/4.</text>
</comment>
<reference evidence="5 6" key="1">
    <citation type="submission" date="2020-01" db="EMBL/GenBank/DDBJ databases">
        <title>Genome sequencing of strain KACC 21507.</title>
        <authorList>
            <person name="Heo J."/>
            <person name="Kim S.-J."/>
            <person name="Kim J.-S."/>
            <person name="Hong S.-B."/>
            <person name="Kwon S.-W."/>
        </authorList>
    </citation>
    <scope>NUCLEOTIDE SEQUENCE [LARGE SCALE GENOMIC DNA]</scope>
    <source>
        <strain evidence="5 6">KACC 21507</strain>
    </source>
</reference>
<dbReference type="KEGG" id="bomb:GT348_00280"/>
<keyword evidence="2 4" id="KW-0808">Transferase</keyword>
<dbReference type="NCBIfam" id="NF002325">
    <property type="entry name" value="PRK01278.1"/>
    <property type="match status" value="1"/>
</dbReference>
<comment type="subunit">
    <text evidence="4">Homodimer.</text>
</comment>
<comment type="subcellular location">
    <subcellularLocation>
        <location evidence="4">Cytoplasm</location>
    </subcellularLocation>
</comment>
<dbReference type="FunFam" id="3.40.640.10:FF:000004">
    <property type="entry name" value="Acetylornithine aminotransferase"/>
    <property type="match status" value="1"/>
</dbReference>
<keyword evidence="6" id="KW-1185">Reference proteome</keyword>
<dbReference type="Proteomes" id="UP000463975">
    <property type="component" value="Chromosome"/>
</dbReference>
<dbReference type="InterPro" id="IPR004636">
    <property type="entry name" value="AcOrn/SuccOrn_fam"/>
</dbReference>
<protein>
    <recommendedName>
        <fullName evidence="4">Acetylornithine aminotransferase</fullName>
        <shortName evidence="4">ACOAT</shortName>
        <ecNumber evidence="4">2.6.1.11</ecNumber>
    </recommendedName>
</protein>
<dbReference type="Gene3D" id="3.40.640.10">
    <property type="entry name" value="Type I PLP-dependent aspartate aminotransferase-like (Major domain)"/>
    <property type="match status" value="1"/>
</dbReference>
<dbReference type="InterPro" id="IPR049704">
    <property type="entry name" value="Aminotrans_3_PPA_site"/>
</dbReference>
<evidence type="ECO:0000256" key="4">
    <source>
        <dbReference type="HAMAP-Rule" id="MF_01107"/>
    </source>
</evidence>
<dbReference type="PIRSF" id="PIRSF000521">
    <property type="entry name" value="Transaminase_4ab_Lys_Orn"/>
    <property type="match status" value="1"/>
</dbReference>
<gene>
    <name evidence="4" type="primary">argD</name>
    <name evidence="5" type="ORF">GT348_00280</name>
</gene>
<comment type="similarity">
    <text evidence="4">Belongs to the class-III pyridoxal-phosphate-dependent aminotransferase family. ArgD subfamily.</text>
</comment>
<evidence type="ECO:0000256" key="1">
    <source>
        <dbReference type="ARBA" id="ARBA00022576"/>
    </source>
</evidence>
<dbReference type="GO" id="GO:0042802">
    <property type="term" value="F:identical protein binding"/>
    <property type="evidence" value="ECO:0007669"/>
    <property type="project" value="TreeGrafter"/>
</dbReference>
<dbReference type="SUPFAM" id="SSF53383">
    <property type="entry name" value="PLP-dependent transferases"/>
    <property type="match status" value="1"/>
</dbReference>